<keyword evidence="1" id="KW-0812">Transmembrane</keyword>
<keyword evidence="3" id="KW-0808">Transferase</keyword>
<dbReference type="InterPro" id="IPR050640">
    <property type="entry name" value="Bact_2-comp_sensor_kinase"/>
</dbReference>
<name>A0A9D1TEG4_9FIRM</name>
<proteinExistence type="predicted"/>
<reference evidence="3" key="1">
    <citation type="submission" date="2020-10" db="EMBL/GenBank/DDBJ databases">
        <authorList>
            <person name="Gilroy R."/>
        </authorList>
    </citation>
    <scope>NUCLEOTIDE SEQUENCE</scope>
    <source>
        <strain evidence="3">CHK183-6373</strain>
    </source>
</reference>
<dbReference type="Pfam" id="PF02518">
    <property type="entry name" value="HATPase_c"/>
    <property type="match status" value="1"/>
</dbReference>
<evidence type="ECO:0000259" key="2">
    <source>
        <dbReference type="SMART" id="SM00387"/>
    </source>
</evidence>
<dbReference type="InterPro" id="IPR010559">
    <property type="entry name" value="Sig_transdc_His_kin_internal"/>
</dbReference>
<evidence type="ECO:0000256" key="1">
    <source>
        <dbReference type="SAM" id="Phobius"/>
    </source>
</evidence>
<dbReference type="SMART" id="SM00387">
    <property type="entry name" value="HATPase_c"/>
    <property type="match status" value="1"/>
</dbReference>
<dbReference type="EMBL" id="DVOT01000232">
    <property type="protein sequence ID" value="HIV28842.1"/>
    <property type="molecule type" value="Genomic_DNA"/>
</dbReference>
<gene>
    <name evidence="3" type="ORF">IAA64_12840</name>
</gene>
<evidence type="ECO:0000313" key="4">
    <source>
        <dbReference type="Proteomes" id="UP000886884"/>
    </source>
</evidence>
<keyword evidence="1" id="KW-0472">Membrane</keyword>
<evidence type="ECO:0000313" key="3">
    <source>
        <dbReference type="EMBL" id="HIV28842.1"/>
    </source>
</evidence>
<dbReference type="Proteomes" id="UP000886884">
    <property type="component" value="Unassembled WGS sequence"/>
</dbReference>
<feature type="transmembrane region" description="Helical" evidence="1">
    <location>
        <begin position="12"/>
        <end position="33"/>
    </location>
</feature>
<dbReference type="InterPro" id="IPR036890">
    <property type="entry name" value="HATPase_C_sf"/>
</dbReference>
<dbReference type="GO" id="GO:0000155">
    <property type="term" value="F:phosphorelay sensor kinase activity"/>
    <property type="evidence" value="ECO:0007669"/>
    <property type="project" value="InterPro"/>
</dbReference>
<feature type="domain" description="Histidine kinase/HSP90-like ATPase" evidence="2">
    <location>
        <begin position="467"/>
        <end position="589"/>
    </location>
</feature>
<keyword evidence="3" id="KW-0418">Kinase</keyword>
<accession>A0A9D1TEG4</accession>
<feature type="transmembrane region" description="Helical" evidence="1">
    <location>
        <begin position="293"/>
        <end position="315"/>
    </location>
</feature>
<dbReference type="AlphaFoldDB" id="A0A9D1TEG4"/>
<dbReference type="Pfam" id="PF06580">
    <property type="entry name" value="His_kinase"/>
    <property type="match status" value="1"/>
</dbReference>
<dbReference type="InterPro" id="IPR003594">
    <property type="entry name" value="HATPase_dom"/>
</dbReference>
<dbReference type="SUPFAM" id="SSF55874">
    <property type="entry name" value="ATPase domain of HSP90 chaperone/DNA topoisomerase II/histidine kinase"/>
    <property type="match status" value="1"/>
</dbReference>
<dbReference type="GO" id="GO:0016020">
    <property type="term" value="C:membrane"/>
    <property type="evidence" value="ECO:0007669"/>
    <property type="project" value="InterPro"/>
</dbReference>
<dbReference type="Gene3D" id="3.30.565.10">
    <property type="entry name" value="Histidine kinase-like ATPase, C-terminal domain"/>
    <property type="match status" value="1"/>
</dbReference>
<reference evidence="3" key="2">
    <citation type="journal article" date="2021" name="PeerJ">
        <title>Extensive microbial diversity within the chicken gut microbiome revealed by metagenomics and culture.</title>
        <authorList>
            <person name="Gilroy R."/>
            <person name="Ravi A."/>
            <person name="Getino M."/>
            <person name="Pursley I."/>
            <person name="Horton D.L."/>
            <person name="Alikhan N.F."/>
            <person name="Baker D."/>
            <person name="Gharbi K."/>
            <person name="Hall N."/>
            <person name="Watson M."/>
            <person name="Adriaenssens E.M."/>
            <person name="Foster-Nyarko E."/>
            <person name="Jarju S."/>
            <person name="Secka A."/>
            <person name="Antonio M."/>
            <person name="Oren A."/>
            <person name="Chaudhuri R.R."/>
            <person name="La Ragione R."/>
            <person name="Hildebrand F."/>
            <person name="Pallen M.J."/>
        </authorList>
    </citation>
    <scope>NUCLEOTIDE SEQUENCE</scope>
    <source>
        <strain evidence="3">CHK183-6373</strain>
    </source>
</reference>
<dbReference type="PANTHER" id="PTHR34220:SF7">
    <property type="entry name" value="SENSOR HISTIDINE KINASE YPDA"/>
    <property type="match status" value="1"/>
</dbReference>
<organism evidence="3 4">
    <name type="scientific">Candidatus Ornithocaccomicrobium faecavium</name>
    <dbReference type="NCBI Taxonomy" id="2840890"/>
    <lineage>
        <taxon>Bacteria</taxon>
        <taxon>Bacillati</taxon>
        <taxon>Bacillota</taxon>
        <taxon>Clostridia</taxon>
        <taxon>Candidatus Ornithocaccomicrobium</taxon>
    </lineage>
</organism>
<sequence>MGKNKTIFVNAARLTVFCLAVVLIAALTIHFYASRLIGQEYTQRSLTAAKELMDRTEEILKQTRGMAAYLATEPLVQSFFATSSPGAIYDDYYARLHQMLRAYSKGIDYIDSVYLYSRVSDRILASSNPNDAPVARAAFADSGWLSMLSEEEEGFSYVARSVVQNAGPEYPFVLTVMLYRELSGIECVVAININLQSLYSAVFSASNEKQAGYLVSADGQIIMRRVKSALFEPISTAFGLEHFDPSRGQFVLLTAQQGIAYTYAQVPSEEGFFFSVSIYDSADYVRQLSITRWLIVVASLAIAIIGFCIFVLFSFRAYKPVRKIIALLDAPETFSGAGEREDTDVRYIGEKIISFLHTNEKLRTQLEKQLNLMNQTQIQTLQMQLSPHFLYNTLNLIGLKVASDMGEEYPAVTMLNDLAIVLRYSLESTELVPLRVERQYTQHYLHLLSERYSNAFETLVEFPEEILDVRVPRLLLQPLIENSVFHGMSGMRGPARGRIMISGRKVGGEAGEPAFIQLSIEDNGKGMPPEVLAQLRQSVAQSDCGNASHIGVRNVANRLRLLYAQSFSLEIHSQPNQGTRITLTFPAVETPRSGEEKDANSLTNV</sequence>
<protein>
    <submittedName>
        <fullName evidence="3">Histidine kinase</fullName>
    </submittedName>
</protein>
<comment type="caution">
    <text evidence="3">The sequence shown here is derived from an EMBL/GenBank/DDBJ whole genome shotgun (WGS) entry which is preliminary data.</text>
</comment>
<keyword evidence="1" id="KW-1133">Transmembrane helix</keyword>
<dbReference type="PANTHER" id="PTHR34220">
    <property type="entry name" value="SENSOR HISTIDINE KINASE YPDA"/>
    <property type="match status" value="1"/>
</dbReference>